<evidence type="ECO:0000256" key="6">
    <source>
        <dbReference type="SAM" id="MobiDB-lite"/>
    </source>
</evidence>
<protein>
    <recommendedName>
        <fullName evidence="8">Cation/H+ exchanger transmembrane domain-containing protein</fullName>
    </recommendedName>
</protein>
<comment type="similarity">
    <text evidence="2">Belongs to the monovalent cation:proton antiporter 1 (CPA1) transporter (TC 2.A.36) family.</text>
</comment>
<dbReference type="EMBL" id="JAODUP010000339">
    <property type="protein sequence ID" value="KAK2152132.1"/>
    <property type="molecule type" value="Genomic_DNA"/>
</dbReference>
<feature type="compositionally biased region" description="Polar residues" evidence="6">
    <location>
        <begin position="89"/>
        <end position="106"/>
    </location>
</feature>
<organism evidence="9 10">
    <name type="scientific">Paralvinella palmiformis</name>
    <dbReference type="NCBI Taxonomy" id="53620"/>
    <lineage>
        <taxon>Eukaryota</taxon>
        <taxon>Metazoa</taxon>
        <taxon>Spiralia</taxon>
        <taxon>Lophotrochozoa</taxon>
        <taxon>Annelida</taxon>
        <taxon>Polychaeta</taxon>
        <taxon>Sedentaria</taxon>
        <taxon>Canalipalpata</taxon>
        <taxon>Terebellida</taxon>
        <taxon>Terebelliformia</taxon>
        <taxon>Alvinellidae</taxon>
        <taxon>Paralvinella</taxon>
    </lineage>
</organism>
<keyword evidence="4 7" id="KW-1133">Transmembrane helix</keyword>
<dbReference type="InterPro" id="IPR051843">
    <property type="entry name" value="CPA1_transporter"/>
</dbReference>
<feature type="transmembrane region" description="Helical" evidence="7">
    <location>
        <begin position="486"/>
        <end position="508"/>
    </location>
</feature>
<keyword evidence="5 7" id="KW-0472">Membrane</keyword>
<evidence type="ECO:0000256" key="5">
    <source>
        <dbReference type="ARBA" id="ARBA00023136"/>
    </source>
</evidence>
<feature type="transmembrane region" description="Helical" evidence="7">
    <location>
        <begin position="353"/>
        <end position="369"/>
    </location>
</feature>
<dbReference type="PANTHER" id="PTHR31102">
    <property type="match status" value="1"/>
</dbReference>
<evidence type="ECO:0000313" key="9">
    <source>
        <dbReference type="EMBL" id="KAK2152132.1"/>
    </source>
</evidence>
<feature type="region of interest" description="Disordered" evidence="6">
    <location>
        <begin position="519"/>
        <end position="544"/>
    </location>
</feature>
<gene>
    <name evidence="9" type="ORF">LSH36_339g07002</name>
</gene>
<feature type="transmembrane region" description="Helical" evidence="7">
    <location>
        <begin position="194"/>
        <end position="215"/>
    </location>
</feature>
<feature type="compositionally biased region" description="Basic and acidic residues" evidence="6">
    <location>
        <begin position="1"/>
        <end position="26"/>
    </location>
</feature>
<keyword evidence="10" id="KW-1185">Reference proteome</keyword>
<feature type="transmembrane region" description="Helical" evidence="7">
    <location>
        <begin position="445"/>
        <end position="466"/>
    </location>
</feature>
<reference evidence="9" key="1">
    <citation type="journal article" date="2023" name="Mol. Biol. Evol.">
        <title>Third-Generation Sequencing Reveals the Adaptive Role of the Epigenome in Three Deep-Sea Polychaetes.</title>
        <authorList>
            <person name="Perez M."/>
            <person name="Aroh O."/>
            <person name="Sun Y."/>
            <person name="Lan Y."/>
            <person name="Juniper S.K."/>
            <person name="Young C.R."/>
            <person name="Angers B."/>
            <person name="Qian P.Y."/>
        </authorList>
    </citation>
    <scope>NUCLEOTIDE SEQUENCE</scope>
    <source>
        <strain evidence="9">P08H-3</strain>
    </source>
</reference>
<dbReference type="GO" id="GO:0015297">
    <property type="term" value="F:antiporter activity"/>
    <property type="evidence" value="ECO:0007669"/>
    <property type="project" value="InterPro"/>
</dbReference>
<evidence type="ECO:0000256" key="4">
    <source>
        <dbReference type="ARBA" id="ARBA00022989"/>
    </source>
</evidence>
<dbReference type="AlphaFoldDB" id="A0AAD9JG46"/>
<feature type="transmembrane region" description="Helical" evidence="7">
    <location>
        <begin position="319"/>
        <end position="341"/>
    </location>
</feature>
<dbReference type="GO" id="GO:0016020">
    <property type="term" value="C:membrane"/>
    <property type="evidence" value="ECO:0007669"/>
    <property type="project" value="UniProtKB-SubCell"/>
</dbReference>
<dbReference type="InterPro" id="IPR006153">
    <property type="entry name" value="Cation/H_exchanger_TM"/>
</dbReference>
<proteinExistence type="inferred from homology"/>
<dbReference type="Proteomes" id="UP001208570">
    <property type="component" value="Unassembled WGS sequence"/>
</dbReference>
<keyword evidence="3 7" id="KW-0812">Transmembrane</keyword>
<evidence type="ECO:0000256" key="3">
    <source>
        <dbReference type="ARBA" id="ARBA00022692"/>
    </source>
</evidence>
<dbReference type="Pfam" id="PF00999">
    <property type="entry name" value="Na_H_Exchanger"/>
    <property type="match status" value="1"/>
</dbReference>
<feature type="transmembrane region" description="Helical" evidence="7">
    <location>
        <begin position="285"/>
        <end position="307"/>
    </location>
</feature>
<feature type="region of interest" description="Disordered" evidence="6">
    <location>
        <begin position="65"/>
        <end position="119"/>
    </location>
</feature>
<evidence type="ECO:0000313" key="10">
    <source>
        <dbReference type="Proteomes" id="UP001208570"/>
    </source>
</evidence>
<name>A0AAD9JG46_9ANNE</name>
<feature type="transmembrane region" description="Helical" evidence="7">
    <location>
        <begin position="170"/>
        <end position="188"/>
    </location>
</feature>
<feature type="transmembrane region" description="Helical" evidence="7">
    <location>
        <begin position="414"/>
        <end position="438"/>
    </location>
</feature>
<evidence type="ECO:0000256" key="2">
    <source>
        <dbReference type="ARBA" id="ARBA00007367"/>
    </source>
</evidence>
<comment type="caution">
    <text evidence="9">The sequence shown here is derived from an EMBL/GenBank/DDBJ whole genome shotgun (WGS) entry which is preliminary data.</text>
</comment>
<feature type="region of interest" description="Disordered" evidence="6">
    <location>
        <begin position="1"/>
        <end position="36"/>
    </location>
</feature>
<accession>A0AAD9JG46</accession>
<feature type="transmembrane region" description="Helical" evidence="7">
    <location>
        <begin position="376"/>
        <end position="394"/>
    </location>
</feature>
<evidence type="ECO:0000256" key="1">
    <source>
        <dbReference type="ARBA" id="ARBA00004141"/>
    </source>
</evidence>
<dbReference type="PANTHER" id="PTHR31102:SF1">
    <property type="entry name" value="CATION_H+ EXCHANGER DOMAIN-CONTAINING PROTEIN"/>
    <property type="match status" value="1"/>
</dbReference>
<evidence type="ECO:0000256" key="7">
    <source>
        <dbReference type="SAM" id="Phobius"/>
    </source>
</evidence>
<evidence type="ECO:0000259" key="8">
    <source>
        <dbReference type="Pfam" id="PF00999"/>
    </source>
</evidence>
<feature type="domain" description="Cation/H+ exchanger transmembrane" evidence="8">
    <location>
        <begin position="255"/>
        <end position="500"/>
    </location>
</feature>
<dbReference type="GO" id="GO:1902600">
    <property type="term" value="P:proton transmembrane transport"/>
    <property type="evidence" value="ECO:0007669"/>
    <property type="project" value="InterPro"/>
</dbReference>
<comment type="subcellular location">
    <subcellularLocation>
        <location evidence="1">Membrane</location>
        <topology evidence="1">Multi-pass membrane protein</topology>
    </subcellularLocation>
</comment>
<sequence>MADETRGSDEEKNSRSSHESDLDHFPVDLVNAKSGSGQNLSCEAIKIDGQLNENFAPLSAEATSLSSLKGKENQHDTSPALSKRENASYHKSQNVIRNDSSLSSDNATRDGSHTAKHSKCGSCYLSCQSRCLMCCRPCMTKFNPLPEKPSRCQRLKYAFLCPPHGKIGQWLTSLLAVTFFYGALWGIVGDDALPGGNIFAIFMIFIFCVIGGMLIEKIRLPPLLGMLLVGGLLNNVPKINVAKDIDEEWSSSLRFVLSAVSPAVVVPSMLSLTERGYGVDQGVPTLVIAASSIDDVIAITGFGVVLGMTFSIGSVVQTIFTGLLEAVFGVIYGIVIGVIAWYLPHMKHTTKTAFRFVILFSGGLLALFCSRRIKHAGAGALGCLSLAFVAGLRWRKDVAPDQGVNIQFFVTSSLGIAILCIGLSIRMLVSFLVVFGLGLNMKEKLFIPLAWLPKATVQAAIGSLALDTARRMSPPDPEAIYLGKQVLTIAVLVILITAPIGAAAIALAGPRLLQKQATPAESVQLETQETPTEETDERRQSAANEADATVVYVL</sequence>